<reference evidence="2 3" key="1">
    <citation type="submission" date="2019-05" db="EMBL/GenBank/DDBJ databases">
        <title>Another draft genome of Portunus trituberculatus and its Hox gene families provides insights of decapod evolution.</title>
        <authorList>
            <person name="Jeong J.-H."/>
            <person name="Song I."/>
            <person name="Kim S."/>
            <person name="Choi T."/>
            <person name="Kim D."/>
            <person name="Ryu S."/>
            <person name="Kim W."/>
        </authorList>
    </citation>
    <scope>NUCLEOTIDE SEQUENCE [LARGE SCALE GENOMIC DNA]</scope>
    <source>
        <tissue evidence="2">Muscle</tissue>
    </source>
</reference>
<dbReference type="Proteomes" id="UP000324222">
    <property type="component" value="Unassembled WGS sequence"/>
</dbReference>
<protein>
    <submittedName>
        <fullName evidence="2">Uncharacterized protein</fullName>
    </submittedName>
</protein>
<organism evidence="2 3">
    <name type="scientific">Portunus trituberculatus</name>
    <name type="common">Swimming crab</name>
    <name type="synonym">Neptunus trituberculatus</name>
    <dbReference type="NCBI Taxonomy" id="210409"/>
    <lineage>
        <taxon>Eukaryota</taxon>
        <taxon>Metazoa</taxon>
        <taxon>Ecdysozoa</taxon>
        <taxon>Arthropoda</taxon>
        <taxon>Crustacea</taxon>
        <taxon>Multicrustacea</taxon>
        <taxon>Malacostraca</taxon>
        <taxon>Eumalacostraca</taxon>
        <taxon>Eucarida</taxon>
        <taxon>Decapoda</taxon>
        <taxon>Pleocyemata</taxon>
        <taxon>Brachyura</taxon>
        <taxon>Eubrachyura</taxon>
        <taxon>Portunoidea</taxon>
        <taxon>Portunidae</taxon>
        <taxon>Portuninae</taxon>
        <taxon>Portunus</taxon>
    </lineage>
</organism>
<dbReference type="AlphaFoldDB" id="A0A5B7JES0"/>
<feature type="region of interest" description="Disordered" evidence="1">
    <location>
        <begin position="22"/>
        <end position="70"/>
    </location>
</feature>
<evidence type="ECO:0000256" key="1">
    <source>
        <dbReference type="SAM" id="MobiDB-lite"/>
    </source>
</evidence>
<comment type="caution">
    <text evidence="2">The sequence shown here is derived from an EMBL/GenBank/DDBJ whole genome shotgun (WGS) entry which is preliminary data.</text>
</comment>
<sequence>MAETRPDQEIVAFGRTCKVTLPTSGRPAMMPGREGGGRSCRSQGQAWREEEEEEEKEKEEEDEEQEYINK</sequence>
<proteinExistence type="predicted"/>
<evidence type="ECO:0000313" key="3">
    <source>
        <dbReference type="Proteomes" id="UP000324222"/>
    </source>
</evidence>
<accession>A0A5B7JES0</accession>
<evidence type="ECO:0000313" key="2">
    <source>
        <dbReference type="EMBL" id="MPC91867.1"/>
    </source>
</evidence>
<dbReference type="EMBL" id="VSRR010089245">
    <property type="protein sequence ID" value="MPC91867.1"/>
    <property type="molecule type" value="Genomic_DNA"/>
</dbReference>
<feature type="compositionally biased region" description="Acidic residues" evidence="1">
    <location>
        <begin position="49"/>
        <end position="70"/>
    </location>
</feature>
<gene>
    <name evidence="2" type="ORF">E2C01_086927</name>
</gene>
<name>A0A5B7JES0_PORTR</name>
<keyword evidence="3" id="KW-1185">Reference proteome</keyword>